<name>A0A8J3LP01_9ACTN</name>
<dbReference type="SMART" id="SM00345">
    <property type="entry name" value="HTH_GNTR"/>
    <property type="match status" value="1"/>
</dbReference>
<dbReference type="PANTHER" id="PTHR44846:SF17">
    <property type="entry name" value="GNTR-FAMILY TRANSCRIPTIONAL REGULATOR"/>
    <property type="match status" value="1"/>
</dbReference>
<dbReference type="InterPro" id="IPR036388">
    <property type="entry name" value="WH-like_DNA-bd_sf"/>
</dbReference>
<keyword evidence="6" id="KW-1185">Reference proteome</keyword>
<dbReference type="GO" id="GO:0045892">
    <property type="term" value="P:negative regulation of DNA-templated transcription"/>
    <property type="evidence" value="ECO:0007669"/>
    <property type="project" value="TreeGrafter"/>
</dbReference>
<evidence type="ECO:0000256" key="2">
    <source>
        <dbReference type="ARBA" id="ARBA00023125"/>
    </source>
</evidence>
<dbReference type="PROSITE" id="PS50949">
    <property type="entry name" value="HTH_GNTR"/>
    <property type="match status" value="1"/>
</dbReference>
<dbReference type="Pfam" id="PF00392">
    <property type="entry name" value="GntR"/>
    <property type="match status" value="1"/>
</dbReference>
<dbReference type="InterPro" id="IPR050679">
    <property type="entry name" value="Bact_HTH_transcr_reg"/>
</dbReference>
<organism evidence="5 6">
    <name type="scientific">Planosporangium flavigriseum</name>
    <dbReference type="NCBI Taxonomy" id="373681"/>
    <lineage>
        <taxon>Bacteria</taxon>
        <taxon>Bacillati</taxon>
        <taxon>Actinomycetota</taxon>
        <taxon>Actinomycetes</taxon>
        <taxon>Micromonosporales</taxon>
        <taxon>Micromonosporaceae</taxon>
        <taxon>Planosporangium</taxon>
    </lineage>
</organism>
<reference evidence="5" key="1">
    <citation type="submission" date="2021-01" db="EMBL/GenBank/DDBJ databases">
        <title>Whole genome shotgun sequence of Planosporangium flavigriseum NBRC 105377.</title>
        <authorList>
            <person name="Komaki H."/>
            <person name="Tamura T."/>
        </authorList>
    </citation>
    <scope>NUCLEOTIDE SEQUENCE</scope>
    <source>
        <strain evidence="5">NBRC 105377</strain>
    </source>
</reference>
<dbReference type="Gene3D" id="1.10.10.10">
    <property type="entry name" value="Winged helix-like DNA-binding domain superfamily/Winged helix DNA-binding domain"/>
    <property type="match status" value="1"/>
</dbReference>
<dbReference type="CDD" id="cd07377">
    <property type="entry name" value="WHTH_GntR"/>
    <property type="match status" value="1"/>
</dbReference>
<protein>
    <recommendedName>
        <fullName evidence="4">HTH gntR-type domain-containing protein</fullName>
    </recommendedName>
</protein>
<dbReference type="EMBL" id="BONU01000023">
    <property type="protein sequence ID" value="GIG74894.1"/>
    <property type="molecule type" value="Genomic_DNA"/>
</dbReference>
<gene>
    <name evidence="5" type="ORF">Pfl04_32980</name>
</gene>
<dbReference type="InterPro" id="IPR036390">
    <property type="entry name" value="WH_DNA-bd_sf"/>
</dbReference>
<feature type="domain" description="HTH gntR-type" evidence="4">
    <location>
        <begin position="44"/>
        <end position="111"/>
    </location>
</feature>
<keyword evidence="3" id="KW-0804">Transcription</keyword>
<dbReference type="InterPro" id="IPR000524">
    <property type="entry name" value="Tscrpt_reg_HTH_GntR"/>
</dbReference>
<dbReference type="Proteomes" id="UP000653674">
    <property type="component" value="Unassembled WGS sequence"/>
</dbReference>
<accession>A0A8J3LP01</accession>
<comment type="caution">
    <text evidence="5">The sequence shown here is derived from an EMBL/GenBank/DDBJ whole genome shotgun (WGS) entry which is preliminary data.</text>
</comment>
<keyword evidence="1" id="KW-0805">Transcription regulation</keyword>
<evidence type="ECO:0000256" key="3">
    <source>
        <dbReference type="ARBA" id="ARBA00023163"/>
    </source>
</evidence>
<evidence type="ECO:0000256" key="1">
    <source>
        <dbReference type="ARBA" id="ARBA00023015"/>
    </source>
</evidence>
<evidence type="ECO:0000313" key="6">
    <source>
        <dbReference type="Proteomes" id="UP000653674"/>
    </source>
</evidence>
<dbReference type="PANTHER" id="PTHR44846">
    <property type="entry name" value="MANNOSYL-D-GLYCERATE TRANSPORT/METABOLISM SYSTEM REPRESSOR MNGR-RELATED"/>
    <property type="match status" value="1"/>
</dbReference>
<keyword evidence="2" id="KW-0238">DNA-binding</keyword>
<evidence type="ECO:0000259" key="4">
    <source>
        <dbReference type="PROSITE" id="PS50949"/>
    </source>
</evidence>
<dbReference type="AlphaFoldDB" id="A0A8J3LP01"/>
<sequence>MAVPSPIGARLFGDLSRLVIEPREHNDPIAVTVCSLHDRVVPVPMTSYQIAADLTERIKTGEYPAGSQLPTYATLANLYSVSPATIAGVMRILRERGVVIGVPGRGTFVPE</sequence>
<evidence type="ECO:0000313" key="5">
    <source>
        <dbReference type="EMBL" id="GIG74894.1"/>
    </source>
</evidence>
<dbReference type="GO" id="GO:0003700">
    <property type="term" value="F:DNA-binding transcription factor activity"/>
    <property type="evidence" value="ECO:0007669"/>
    <property type="project" value="InterPro"/>
</dbReference>
<proteinExistence type="predicted"/>
<dbReference type="GO" id="GO:0003677">
    <property type="term" value="F:DNA binding"/>
    <property type="evidence" value="ECO:0007669"/>
    <property type="project" value="UniProtKB-KW"/>
</dbReference>
<dbReference type="SUPFAM" id="SSF46785">
    <property type="entry name" value="Winged helix' DNA-binding domain"/>
    <property type="match status" value="1"/>
</dbReference>